<dbReference type="Gene3D" id="1.25.40.10">
    <property type="entry name" value="Tetratricopeptide repeat domain"/>
    <property type="match status" value="1"/>
</dbReference>
<evidence type="ECO:0000313" key="2">
    <source>
        <dbReference type="EMBL" id="OBS17999.1"/>
    </source>
</evidence>
<dbReference type="Proteomes" id="UP000091967">
    <property type="component" value="Unassembled WGS sequence"/>
</dbReference>
<accession>A0A1B8AC07</accession>
<organism evidence="2 3">
    <name type="scientific">Fusarium poae</name>
    <dbReference type="NCBI Taxonomy" id="36050"/>
    <lineage>
        <taxon>Eukaryota</taxon>
        <taxon>Fungi</taxon>
        <taxon>Dikarya</taxon>
        <taxon>Ascomycota</taxon>
        <taxon>Pezizomycotina</taxon>
        <taxon>Sordariomycetes</taxon>
        <taxon>Hypocreomycetidae</taxon>
        <taxon>Hypocreales</taxon>
        <taxon>Nectriaceae</taxon>
        <taxon>Fusarium</taxon>
    </lineage>
</organism>
<dbReference type="OrthoDB" id="5379420at2759"/>
<name>A0A1B8AC07_FUSPO</name>
<dbReference type="AlphaFoldDB" id="A0A1B8AC07"/>
<reference evidence="2 3" key="1">
    <citation type="submission" date="2016-06" db="EMBL/GenBank/DDBJ databases">
        <title>Living apart together: crosstalk between the core and supernumerary genomes in a fungal plant pathogen.</title>
        <authorList>
            <person name="Vanheule A."/>
            <person name="Audenaert K."/>
            <person name="Warris S."/>
            <person name="Van De Geest H."/>
            <person name="Schijlen E."/>
            <person name="Hofte M."/>
            <person name="De Saeger S."/>
            <person name="Haesaert G."/>
            <person name="Waalwijk C."/>
            <person name="Van Der Lee T."/>
        </authorList>
    </citation>
    <scope>NUCLEOTIDE SEQUENCE [LARGE SCALE GENOMIC DNA]</scope>
    <source>
        <strain evidence="2 3">2516</strain>
    </source>
</reference>
<keyword evidence="3" id="KW-1185">Reference proteome</keyword>
<gene>
    <name evidence="2" type="ORF">FPOA_09727</name>
</gene>
<comment type="caution">
    <text evidence="2">The sequence shown here is derived from an EMBL/GenBank/DDBJ whole genome shotgun (WGS) entry which is preliminary data.</text>
</comment>
<feature type="region of interest" description="Disordered" evidence="1">
    <location>
        <begin position="52"/>
        <end position="87"/>
    </location>
</feature>
<dbReference type="STRING" id="36050.A0A1B8AC07"/>
<evidence type="ECO:0000256" key="1">
    <source>
        <dbReference type="SAM" id="MobiDB-lite"/>
    </source>
</evidence>
<proteinExistence type="predicted"/>
<dbReference type="InterPro" id="IPR011990">
    <property type="entry name" value="TPR-like_helical_dom_sf"/>
</dbReference>
<sequence length="366" mass="41225">MSVTSRYANTGVVRQLLRASSSTPSVITTAIHATTNSTATINSNWHQSRSYAVSKGPRAPLRKPPRAPIEAPRSVPSQSQSKPPPVLDFDRLYKVNQELTPDVFEKAIRLWDGDLRAPTSEECYKHAINFLQQVLDAAPDFPNLAAINLPLETAHVMGCLIFLDNSPEIRNLGCTLLASASEANYNPSTITLARLLLRSGNWGSSRSSTHLQKRFMKLVFEGKDCNALAVYGEHLFMARKYAAAVPMLNQAISVDDGIFEWRRMCMRYLAKAYAQLGKIKEAENVLEKLGDPDAWIELGPLLDRGGFEDTRQWLYREGYEGRLEEFRKLAEMDFEKASKETDKALKHEYNLWAMEWSRLADPSVEN</sequence>
<dbReference type="EMBL" id="LYXU01000004">
    <property type="protein sequence ID" value="OBS17999.1"/>
    <property type="molecule type" value="Genomic_DNA"/>
</dbReference>
<dbReference type="SUPFAM" id="SSF48452">
    <property type="entry name" value="TPR-like"/>
    <property type="match status" value="1"/>
</dbReference>
<protein>
    <submittedName>
        <fullName evidence="2">Uncharacterized protein</fullName>
    </submittedName>
</protein>
<evidence type="ECO:0000313" key="3">
    <source>
        <dbReference type="Proteomes" id="UP000091967"/>
    </source>
</evidence>